<name>A0A1Q6DU33_METT1</name>
<dbReference type="PANTHER" id="PTHR37326:SF1">
    <property type="entry name" value="BLL3975 PROTEIN"/>
    <property type="match status" value="1"/>
</dbReference>
<accession>A0A1Q6DU33</accession>
<dbReference type="InterPro" id="IPR043795">
    <property type="entry name" value="N-alpha-Ac-DABA-like"/>
</dbReference>
<dbReference type="AlphaFoldDB" id="A0A1Q6DU33"/>
<keyword evidence="3" id="KW-0378">Hydrolase</keyword>
<dbReference type="Proteomes" id="UP000185744">
    <property type="component" value="Unassembled WGS sequence"/>
</dbReference>
<dbReference type="EMBL" id="MSDW01000001">
    <property type="protein sequence ID" value="OKY77855.1"/>
    <property type="molecule type" value="Genomic_DNA"/>
</dbReference>
<keyword evidence="2" id="KW-0479">Metal-binding</keyword>
<dbReference type="InterPro" id="IPR053138">
    <property type="entry name" value="N-alpha-Ac-DABA_deacetylase"/>
</dbReference>
<dbReference type="InterPro" id="IPR055438">
    <property type="entry name" value="AstE_AspA_cat"/>
</dbReference>
<dbReference type="Pfam" id="PF24827">
    <property type="entry name" value="AstE_AspA_cat"/>
    <property type="match status" value="1"/>
</dbReference>
<dbReference type="InParanoid" id="A0A1Q6DU33"/>
<keyword evidence="4" id="KW-0862">Zinc</keyword>
<dbReference type="GO" id="GO:0016788">
    <property type="term" value="F:hydrolase activity, acting on ester bonds"/>
    <property type="evidence" value="ECO:0007669"/>
    <property type="project" value="InterPro"/>
</dbReference>
<comment type="caution">
    <text evidence="6">The sequence shown here is derived from an EMBL/GenBank/DDBJ whole genome shotgun (WGS) entry which is preliminary data.</text>
</comment>
<dbReference type="GO" id="GO:0046872">
    <property type="term" value="F:metal ion binding"/>
    <property type="evidence" value="ECO:0007669"/>
    <property type="project" value="UniProtKB-KW"/>
</dbReference>
<keyword evidence="7" id="KW-1185">Reference proteome</keyword>
<proteinExistence type="predicted"/>
<dbReference type="GO" id="GO:0016811">
    <property type="term" value="F:hydrolase activity, acting on carbon-nitrogen (but not peptide) bonds, in linear amides"/>
    <property type="evidence" value="ECO:0007669"/>
    <property type="project" value="InterPro"/>
</dbReference>
<evidence type="ECO:0000313" key="7">
    <source>
        <dbReference type="Proteomes" id="UP000185744"/>
    </source>
</evidence>
<evidence type="ECO:0000256" key="3">
    <source>
        <dbReference type="ARBA" id="ARBA00022801"/>
    </source>
</evidence>
<evidence type="ECO:0000313" key="6">
    <source>
        <dbReference type="EMBL" id="OKY77855.1"/>
    </source>
</evidence>
<reference evidence="6" key="1">
    <citation type="submission" date="2016-12" db="EMBL/GenBank/DDBJ databases">
        <title>Discovery of methanogenic haloarchaea.</title>
        <authorList>
            <person name="Sorokin D.Y."/>
            <person name="Makarova K.S."/>
            <person name="Abbas B."/>
            <person name="Ferrer M."/>
            <person name="Golyshin P.N."/>
        </authorList>
    </citation>
    <scope>NUCLEOTIDE SEQUENCE [LARGE SCALE GENOMIC DNA]</scope>
    <source>
        <strain evidence="6">HMET1</strain>
    </source>
</reference>
<feature type="domain" description="Succinylglutamate desuccinylase/Aspartoacylase catalytic" evidence="5">
    <location>
        <begin position="49"/>
        <end position="223"/>
    </location>
</feature>
<protein>
    <submittedName>
        <fullName evidence="6">Deacylase</fullName>
    </submittedName>
</protein>
<evidence type="ECO:0000256" key="4">
    <source>
        <dbReference type="ARBA" id="ARBA00022833"/>
    </source>
</evidence>
<evidence type="ECO:0000256" key="2">
    <source>
        <dbReference type="ARBA" id="ARBA00022723"/>
    </source>
</evidence>
<dbReference type="Gene3D" id="3.40.630.10">
    <property type="entry name" value="Zn peptidases"/>
    <property type="match status" value="1"/>
</dbReference>
<sequence length="311" mass="35114">MRMENDSLDVKDFELGEYSGKESFRLRTFDLGDGSNLSLPCGVISREEGPTVCIVGGQHGIEWNGTYISQKIFKQIDKKKVTGNLVVLPILNPLAFNQKSRVSSIDSIDLNRTYLSKNYRKPTERLGKLLFENIFSKMDYVVDVHTGGPGEYLPHAAVTNRKRISEASLILPYIYVAKNWGNTLVSSSESQGIRSILLEIGRGRNINYEYVDKTIDGLKNYLKATKLLKGSIDKRDEDVFVNKEKIGSPFSGFFKSNVELGEYIEEGEVIGIVEKILGKKEEIYSPISGRILYLRRERAVAEGESIVHIFW</sequence>
<dbReference type="PIRSF" id="PIRSF039012">
    <property type="entry name" value="ASP"/>
    <property type="match status" value="1"/>
</dbReference>
<evidence type="ECO:0000259" key="5">
    <source>
        <dbReference type="Pfam" id="PF24827"/>
    </source>
</evidence>
<dbReference type="STRING" id="1903181.BTN85_0331"/>
<gene>
    <name evidence="6" type="ORF">BTN85_0331</name>
</gene>
<organism evidence="6 7">
    <name type="scientific">Methanohalarchaeum thermophilum</name>
    <dbReference type="NCBI Taxonomy" id="1903181"/>
    <lineage>
        <taxon>Archaea</taxon>
        <taxon>Methanobacteriati</taxon>
        <taxon>Methanobacteriota</taxon>
        <taxon>Methanonatronarchaeia</taxon>
        <taxon>Methanonatronarchaeales</taxon>
        <taxon>Methanonatronarchaeaceae</taxon>
        <taxon>Candidatus Methanohalarchaeum</taxon>
    </lineage>
</organism>
<evidence type="ECO:0000256" key="1">
    <source>
        <dbReference type="ARBA" id="ARBA00001947"/>
    </source>
</evidence>
<dbReference type="PANTHER" id="PTHR37326">
    <property type="entry name" value="BLL3975 PROTEIN"/>
    <property type="match status" value="1"/>
</dbReference>
<dbReference type="SUPFAM" id="SSF53187">
    <property type="entry name" value="Zn-dependent exopeptidases"/>
    <property type="match status" value="1"/>
</dbReference>
<comment type="cofactor">
    <cofactor evidence="1">
        <name>Zn(2+)</name>
        <dbReference type="ChEBI" id="CHEBI:29105"/>
    </cofactor>
</comment>